<dbReference type="AlphaFoldDB" id="A0A6J3M649"/>
<organism evidence="2">
    <name type="scientific">Dissoconium aciculare CBS 342.82</name>
    <dbReference type="NCBI Taxonomy" id="1314786"/>
    <lineage>
        <taxon>Eukaryota</taxon>
        <taxon>Fungi</taxon>
        <taxon>Dikarya</taxon>
        <taxon>Ascomycota</taxon>
        <taxon>Pezizomycotina</taxon>
        <taxon>Dothideomycetes</taxon>
        <taxon>Dothideomycetidae</taxon>
        <taxon>Mycosphaerellales</taxon>
        <taxon>Dissoconiaceae</taxon>
        <taxon>Dissoconium</taxon>
    </lineage>
</organism>
<evidence type="ECO:0000313" key="1">
    <source>
        <dbReference type="Proteomes" id="UP000504637"/>
    </source>
</evidence>
<name>A0A6J3M649_9PEZI</name>
<dbReference type="RefSeq" id="XP_033460045.1">
    <property type="nucleotide sequence ID" value="XM_033603157.1"/>
</dbReference>
<reference evidence="2" key="1">
    <citation type="submission" date="2020-01" db="EMBL/GenBank/DDBJ databases">
        <authorList>
            <consortium name="DOE Joint Genome Institute"/>
            <person name="Haridas S."/>
            <person name="Albert R."/>
            <person name="Binder M."/>
            <person name="Bloem J."/>
            <person name="Labutti K."/>
            <person name="Salamov A."/>
            <person name="Andreopoulos B."/>
            <person name="Baker S.E."/>
            <person name="Barry K."/>
            <person name="Bills G."/>
            <person name="Bluhm B.H."/>
            <person name="Cannon C."/>
            <person name="Castanera R."/>
            <person name="Culley D.E."/>
            <person name="Daum C."/>
            <person name="Ezra D."/>
            <person name="Gonzalez J.B."/>
            <person name="Henrissat B."/>
            <person name="Kuo A."/>
            <person name="Liang C."/>
            <person name="Lipzen A."/>
            <person name="Lutzoni F."/>
            <person name="Magnuson J."/>
            <person name="Mondo S."/>
            <person name="Nolan M."/>
            <person name="Ohm R."/>
            <person name="Pangilinan J."/>
            <person name="Park H.-J."/>
            <person name="Ramirez L."/>
            <person name="Alfaro M."/>
            <person name="Sun H."/>
            <person name="Tritt A."/>
            <person name="Yoshinaga Y."/>
            <person name="Zwiers L.-H."/>
            <person name="Turgeon B.G."/>
            <person name="Goodwin S.B."/>
            <person name="Spatafora J.W."/>
            <person name="Crous P.W."/>
            <person name="Grigoriev I.V."/>
        </authorList>
    </citation>
    <scope>NUCLEOTIDE SEQUENCE</scope>
    <source>
        <strain evidence="2">CBS 342.82</strain>
    </source>
</reference>
<keyword evidence="1" id="KW-1185">Reference proteome</keyword>
<accession>A0A6J3M649</accession>
<reference evidence="2" key="3">
    <citation type="submission" date="2025-08" db="UniProtKB">
        <authorList>
            <consortium name="RefSeq"/>
        </authorList>
    </citation>
    <scope>IDENTIFICATION</scope>
    <source>
        <strain evidence="2">CBS 342.82</strain>
    </source>
</reference>
<dbReference type="Proteomes" id="UP000504637">
    <property type="component" value="Unplaced"/>
</dbReference>
<proteinExistence type="predicted"/>
<reference evidence="2" key="2">
    <citation type="submission" date="2020-04" db="EMBL/GenBank/DDBJ databases">
        <authorList>
            <consortium name="NCBI Genome Project"/>
        </authorList>
    </citation>
    <scope>NUCLEOTIDE SEQUENCE</scope>
    <source>
        <strain evidence="2">CBS 342.82</strain>
    </source>
</reference>
<protein>
    <submittedName>
        <fullName evidence="2">Uncharacterized protein</fullName>
    </submittedName>
</protein>
<dbReference type="GeneID" id="54360957"/>
<sequence length="177" mass="20098">MFLLSMIEARSVRLSFLDDNVGRYMIPTRSKGQHLAVQTYQGPCQVQFRQVRLDNLNTGIAPSIWWLQDKRAKSYLSTLEHVYSGKIASYYSKDPAITPVSARVADIQDYSLANATISRGFQHLTSANESIQIYVTSFHVYRIRPAFCGREMVPSELNQRQAAQEDILRSTTSESLT</sequence>
<gene>
    <name evidence="2" type="ORF">K489DRAFT_370604</name>
</gene>
<evidence type="ECO:0000313" key="2">
    <source>
        <dbReference type="RefSeq" id="XP_033460045.1"/>
    </source>
</evidence>